<dbReference type="InterPro" id="IPR036852">
    <property type="entry name" value="Peptidase_S8/S53_dom_sf"/>
</dbReference>
<proteinExistence type="inferred from homology"/>
<feature type="domain" description="Peptidase S8/S53" evidence="6">
    <location>
        <begin position="145"/>
        <end position="411"/>
    </location>
</feature>
<dbReference type="EMBL" id="JAERRB010000002">
    <property type="protein sequence ID" value="MBL0741384.1"/>
    <property type="molecule type" value="Genomic_DNA"/>
</dbReference>
<dbReference type="PRINTS" id="PR00723">
    <property type="entry name" value="SUBTILISIN"/>
</dbReference>
<evidence type="ECO:0000256" key="5">
    <source>
        <dbReference type="PROSITE-ProRule" id="PRU01240"/>
    </source>
</evidence>
<evidence type="ECO:0000256" key="1">
    <source>
        <dbReference type="ARBA" id="ARBA00011073"/>
    </source>
</evidence>
<dbReference type="InterPro" id="IPR023828">
    <property type="entry name" value="Peptidase_S8_Ser-AS"/>
</dbReference>
<evidence type="ECO:0000256" key="3">
    <source>
        <dbReference type="ARBA" id="ARBA00022801"/>
    </source>
</evidence>
<dbReference type="InterPro" id="IPR000209">
    <property type="entry name" value="Peptidase_S8/S53_dom"/>
</dbReference>
<evidence type="ECO:0000313" key="7">
    <source>
        <dbReference type="EMBL" id="MBL0741384.1"/>
    </source>
</evidence>
<accession>A0ABS1KPK5</accession>
<keyword evidence="3 5" id="KW-0378">Hydrolase</keyword>
<keyword evidence="4 5" id="KW-0720">Serine protease</keyword>
<comment type="similarity">
    <text evidence="1 5">Belongs to the peptidase S8 family.</text>
</comment>
<keyword evidence="2 5" id="KW-0645">Protease</keyword>
<dbReference type="PANTHER" id="PTHR43806">
    <property type="entry name" value="PEPTIDASE S8"/>
    <property type="match status" value="1"/>
</dbReference>
<protein>
    <submittedName>
        <fullName evidence="7">S8 family serine peptidase</fullName>
    </submittedName>
</protein>
<dbReference type="InterPro" id="IPR050131">
    <property type="entry name" value="Peptidase_S8_subtilisin-like"/>
</dbReference>
<organism evidence="7 8">
    <name type="scientific">Chryseolinea lacunae</name>
    <dbReference type="NCBI Taxonomy" id="2801331"/>
    <lineage>
        <taxon>Bacteria</taxon>
        <taxon>Pseudomonadati</taxon>
        <taxon>Bacteroidota</taxon>
        <taxon>Cytophagia</taxon>
        <taxon>Cytophagales</taxon>
        <taxon>Fulvivirgaceae</taxon>
        <taxon>Chryseolinea</taxon>
    </lineage>
</organism>
<gene>
    <name evidence="7" type="ORF">JI741_09140</name>
</gene>
<evidence type="ECO:0000313" key="8">
    <source>
        <dbReference type="Proteomes" id="UP000613030"/>
    </source>
</evidence>
<dbReference type="SUPFAM" id="SSF52743">
    <property type="entry name" value="Subtilisin-like"/>
    <property type="match status" value="1"/>
</dbReference>
<reference evidence="7 8" key="1">
    <citation type="submission" date="2021-01" db="EMBL/GenBank/DDBJ databases">
        <title>Chryseolinea sp. Jin1 Genome sequencing and assembly.</title>
        <authorList>
            <person name="Kim I."/>
        </authorList>
    </citation>
    <scope>NUCLEOTIDE SEQUENCE [LARGE SCALE GENOMIC DNA]</scope>
    <source>
        <strain evidence="7 8">Jin1</strain>
    </source>
</reference>
<dbReference type="RefSeq" id="WP_202008731.1">
    <property type="nucleotide sequence ID" value="NZ_JAERRB010000002.1"/>
</dbReference>
<dbReference type="PROSITE" id="PS00138">
    <property type="entry name" value="SUBTILASE_SER"/>
    <property type="match status" value="1"/>
</dbReference>
<dbReference type="PANTHER" id="PTHR43806:SF67">
    <property type="entry name" value="EGF-LIKE DOMAIN-CONTAINING PROTEIN"/>
    <property type="match status" value="1"/>
</dbReference>
<dbReference type="PROSITE" id="PS51892">
    <property type="entry name" value="SUBTILASE"/>
    <property type="match status" value="1"/>
</dbReference>
<sequence length="509" mass="55830">MKKAILFLLVWCGAILAFGQDKYWVFFKDKEFKADVSYISREAAINRQRLQLNVTQYSDAPVNEAYVRQLQSATGAQIINYSKWLNAVTTRLTDQQACDVALMHGVVSVRRVQNRVTLAAAKSSPESFALGQINAWALEEAGLSGRGVNVGVIDGNYYCADIDPALQHVFANKQIVAARDFAESKSPGDLFKPLRNDNEMHGSAVLKLIAGYDKNKDERFGAAPSVRFYLARTEVSDKEFRGEEDYWISALEWMDSVGVRLVNSSLGYTSGFDNPEENHTPEQMDGTASPISSVANIATRDKGMVLVIAAGNEGENLDWQVVAAPADAKGVITVGTTDVFGLKKRWSSIGPSALTYVKPNVSVYSSTGTSYSAPVITGIVACMLEKNPSLTSHQVLNILQASSHLAGYGNNYLGYGVPDARKVLVLLSDSNAVVAPVSEEVKQAGNVFSLRVPESESLSAVVFHKGDQFFVRDQEYIDIIKESLSVTKPYRARRSTVVLKNRTIEIIWE</sequence>
<dbReference type="Pfam" id="PF00082">
    <property type="entry name" value="Peptidase_S8"/>
    <property type="match status" value="1"/>
</dbReference>
<name>A0ABS1KPK5_9BACT</name>
<feature type="active site" description="Charge relay system" evidence="5">
    <location>
        <position position="154"/>
    </location>
</feature>
<comment type="caution">
    <text evidence="7">The sequence shown here is derived from an EMBL/GenBank/DDBJ whole genome shotgun (WGS) entry which is preliminary data.</text>
</comment>
<feature type="active site" description="Charge relay system" evidence="5">
    <location>
        <position position="370"/>
    </location>
</feature>
<keyword evidence="8" id="KW-1185">Reference proteome</keyword>
<dbReference type="Gene3D" id="3.40.50.200">
    <property type="entry name" value="Peptidase S8/S53 domain"/>
    <property type="match status" value="1"/>
</dbReference>
<evidence type="ECO:0000256" key="4">
    <source>
        <dbReference type="ARBA" id="ARBA00022825"/>
    </source>
</evidence>
<evidence type="ECO:0000259" key="6">
    <source>
        <dbReference type="Pfam" id="PF00082"/>
    </source>
</evidence>
<dbReference type="Proteomes" id="UP000613030">
    <property type="component" value="Unassembled WGS sequence"/>
</dbReference>
<evidence type="ECO:0000256" key="2">
    <source>
        <dbReference type="ARBA" id="ARBA00022670"/>
    </source>
</evidence>
<feature type="active site" description="Charge relay system" evidence="5">
    <location>
        <position position="201"/>
    </location>
</feature>
<dbReference type="InterPro" id="IPR015500">
    <property type="entry name" value="Peptidase_S8_subtilisin-rel"/>
</dbReference>